<evidence type="ECO:0000313" key="2">
    <source>
        <dbReference type="EMBL" id="OWF46738.1"/>
    </source>
</evidence>
<keyword evidence="1" id="KW-1133">Transmembrane helix</keyword>
<evidence type="ECO:0000256" key="1">
    <source>
        <dbReference type="SAM" id="Phobius"/>
    </source>
</evidence>
<reference evidence="2 3" key="1">
    <citation type="journal article" date="2017" name="Nat. Ecol. Evol.">
        <title>Scallop genome provides insights into evolution of bilaterian karyotype and development.</title>
        <authorList>
            <person name="Wang S."/>
            <person name="Zhang J."/>
            <person name="Jiao W."/>
            <person name="Li J."/>
            <person name="Xun X."/>
            <person name="Sun Y."/>
            <person name="Guo X."/>
            <person name="Huan P."/>
            <person name="Dong B."/>
            <person name="Zhang L."/>
            <person name="Hu X."/>
            <person name="Sun X."/>
            <person name="Wang J."/>
            <person name="Zhao C."/>
            <person name="Wang Y."/>
            <person name="Wang D."/>
            <person name="Huang X."/>
            <person name="Wang R."/>
            <person name="Lv J."/>
            <person name="Li Y."/>
            <person name="Zhang Z."/>
            <person name="Liu B."/>
            <person name="Lu W."/>
            <person name="Hui Y."/>
            <person name="Liang J."/>
            <person name="Zhou Z."/>
            <person name="Hou R."/>
            <person name="Li X."/>
            <person name="Liu Y."/>
            <person name="Li H."/>
            <person name="Ning X."/>
            <person name="Lin Y."/>
            <person name="Zhao L."/>
            <person name="Xing Q."/>
            <person name="Dou J."/>
            <person name="Li Y."/>
            <person name="Mao J."/>
            <person name="Guo H."/>
            <person name="Dou H."/>
            <person name="Li T."/>
            <person name="Mu C."/>
            <person name="Jiang W."/>
            <person name="Fu Q."/>
            <person name="Fu X."/>
            <person name="Miao Y."/>
            <person name="Liu J."/>
            <person name="Yu Q."/>
            <person name="Li R."/>
            <person name="Liao H."/>
            <person name="Li X."/>
            <person name="Kong Y."/>
            <person name="Jiang Z."/>
            <person name="Chourrout D."/>
            <person name="Li R."/>
            <person name="Bao Z."/>
        </authorList>
    </citation>
    <scope>NUCLEOTIDE SEQUENCE [LARGE SCALE GENOMIC DNA]</scope>
    <source>
        <strain evidence="2 3">PY_sf001</strain>
    </source>
</reference>
<dbReference type="Proteomes" id="UP000242188">
    <property type="component" value="Unassembled WGS sequence"/>
</dbReference>
<protein>
    <submittedName>
        <fullName evidence="2">Uncharacterized protein</fullName>
    </submittedName>
</protein>
<keyword evidence="1" id="KW-0812">Transmembrane</keyword>
<organism evidence="2 3">
    <name type="scientific">Mizuhopecten yessoensis</name>
    <name type="common">Japanese scallop</name>
    <name type="synonym">Patinopecten yessoensis</name>
    <dbReference type="NCBI Taxonomy" id="6573"/>
    <lineage>
        <taxon>Eukaryota</taxon>
        <taxon>Metazoa</taxon>
        <taxon>Spiralia</taxon>
        <taxon>Lophotrochozoa</taxon>
        <taxon>Mollusca</taxon>
        <taxon>Bivalvia</taxon>
        <taxon>Autobranchia</taxon>
        <taxon>Pteriomorphia</taxon>
        <taxon>Pectinida</taxon>
        <taxon>Pectinoidea</taxon>
        <taxon>Pectinidae</taxon>
        <taxon>Mizuhopecten</taxon>
    </lineage>
</organism>
<accession>A0A210QDH3</accession>
<name>A0A210QDH3_MIZYE</name>
<sequence length="265" mass="30479">MGHVQSKKKKTKKVGDVNYSTQGMLTGDTDSLHQIKFNRLSADIERLSLSSGYHSRDSLLGPDFKQKTMSLNRNNNVTKDLNLMKDSFSYEKLNVDDHPALTKLQNDQNRRLEKMEERMSQIRLHAMQEAERRKYAHLFKAKKKESPTRELLCKAKDKLKLTTCDTSLDITTKNTSPNEEVDKGEIIPVTVATETQLVDREEVDPPNYLQNLPALGAVNLNDPKSIFFLPFLFPIFIFMILVRSVSQSDVWQRTGHTPTRQKKRN</sequence>
<keyword evidence="3" id="KW-1185">Reference proteome</keyword>
<dbReference type="OrthoDB" id="6107808at2759"/>
<evidence type="ECO:0000313" key="3">
    <source>
        <dbReference type="Proteomes" id="UP000242188"/>
    </source>
</evidence>
<dbReference type="EMBL" id="NEDP02004099">
    <property type="protein sequence ID" value="OWF46738.1"/>
    <property type="molecule type" value="Genomic_DNA"/>
</dbReference>
<dbReference type="AlphaFoldDB" id="A0A210QDH3"/>
<keyword evidence="1" id="KW-0472">Membrane</keyword>
<feature type="transmembrane region" description="Helical" evidence="1">
    <location>
        <begin position="226"/>
        <end position="245"/>
    </location>
</feature>
<gene>
    <name evidence="2" type="ORF">KP79_PYT21234</name>
</gene>
<comment type="caution">
    <text evidence="2">The sequence shown here is derived from an EMBL/GenBank/DDBJ whole genome shotgun (WGS) entry which is preliminary data.</text>
</comment>
<proteinExistence type="predicted"/>